<feature type="signal peptide" evidence="12">
    <location>
        <begin position="1"/>
        <end position="17"/>
    </location>
</feature>
<gene>
    <name evidence="14" type="ORF">GSONMT00003327001</name>
</gene>
<reference evidence="14" key="1">
    <citation type="journal article" date="2014" name="Nat. Commun.">
        <title>The rainbow trout genome provides novel insights into evolution after whole-genome duplication in vertebrates.</title>
        <authorList>
            <person name="Berthelot C."/>
            <person name="Brunet F."/>
            <person name="Chalopin D."/>
            <person name="Juanchich A."/>
            <person name="Bernard M."/>
            <person name="Noel B."/>
            <person name="Bento P."/>
            <person name="Da Silva C."/>
            <person name="Labadie K."/>
            <person name="Alberti A."/>
            <person name="Aury J.M."/>
            <person name="Louis A."/>
            <person name="Dehais P."/>
            <person name="Bardou P."/>
            <person name="Montfort J."/>
            <person name="Klopp C."/>
            <person name="Cabau C."/>
            <person name="Gaspin C."/>
            <person name="Thorgaard G.H."/>
            <person name="Boussaha M."/>
            <person name="Quillet E."/>
            <person name="Guyomard R."/>
            <person name="Galiana D."/>
            <person name="Bobe J."/>
            <person name="Volff J.N."/>
            <person name="Genet C."/>
            <person name="Wincker P."/>
            <person name="Jaillon O."/>
            <person name="Roest Crollius H."/>
            <person name="Guiguen Y."/>
        </authorList>
    </citation>
    <scope>NUCLEOTIDE SEQUENCE [LARGE SCALE GENOMIC DNA]</scope>
</reference>
<evidence type="ECO:0000259" key="13">
    <source>
        <dbReference type="PROSITE" id="PS50002"/>
    </source>
</evidence>
<comment type="subcellular location">
    <subcellularLocation>
        <location evidence="1">Cell projection</location>
        <location evidence="1">Podosome</location>
    </subcellularLocation>
    <subcellularLocation>
        <location evidence="2">Cytoplasm</location>
    </subcellularLocation>
</comment>
<dbReference type="InterPro" id="IPR051228">
    <property type="entry name" value="NADPH_Oxidase/PX-Domain"/>
</dbReference>
<sequence length="720" mass="79286">MLILSFLSLSFLPSTRVEEKYTTVQPYASQGKDEIGFEKGVTVEVIQKNLEGWWYIRYLGKEGWAPASYLKKMKEDFSSSGRKKTPTGPVEIIGNIMEISNLLQKKSSSEKDVQTAGDSTSPERHISKTCPCPMPQVTTPAPTTAQDSKGKREPGSPAVARVAPHRVSIGSPNLRQKPPPRRETNLGFQLPKPPEPPTVEAEYYTIAEFQSCISDGISFRGGQKADVIEKNSGGWWYVQIGETEGWAPCSYIDKRKKPNLSRRTSTLTRPKVPPPAPPVKKQDSEETPSPSPKSPSRPAVYEEPEYDIPAVGCEGESDTDSLKGETIHRPLETSPVIISYRRRSFRSVEEMAKEECIYENDGFRRSSGCGGSNSPRIYHSSTVPRKPSGSSPLAGGKPLKKIAPELSRSQSLAKADTSPRSSSDESGRGSRRPPGIRTVEQRIGQSPSTKLKPSVRPKPLLTTKSEPQCSERMDITSLRRQLRPTGQLRHTVHGLKDTETSSVISSEDSHSSRNSTSDLSSIYSKGSRGDSDLEGLEKNEQRVLALNDINLQGLTNHHQVHNTPGGLRSRNIPPIPSKPPGGFSKPAVLVNGAVRMRNVRAQPVTRSITTRDSSAERFGAGGGTDALSRVGVVVQRNGIPVTTVRPKPIEKSQLIHNNLGREVYVSIADYRGDDETMGFPEGTCLEVLDRNPNGWWYCQVQDALHPRKGWVPSNYLERKK</sequence>
<accession>A0A060Y3R0</accession>
<dbReference type="SUPFAM" id="SSF50044">
    <property type="entry name" value="SH3-domain"/>
    <property type="match status" value="3"/>
</dbReference>
<dbReference type="CDD" id="cd12020">
    <property type="entry name" value="SH3_Tks5_5"/>
    <property type="match status" value="1"/>
</dbReference>
<dbReference type="AlphaFoldDB" id="A0A060Y3R0"/>
<keyword evidence="6" id="KW-0597">Phosphoprotein</keyword>
<dbReference type="PaxDb" id="8022-A0A060Y3R0"/>
<reference evidence="14" key="2">
    <citation type="submission" date="2014-03" db="EMBL/GenBank/DDBJ databases">
        <authorList>
            <person name="Genoscope - CEA"/>
        </authorList>
    </citation>
    <scope>NUCLEOTIDE SEQUENCE</scope>
</reference>
<dbReference type="InterPro" id="IPR035452">
    <property type="entry name" value="SH3PXD2A_SH3_2"/>
</dbReference>
<feature type="domain" description="SH3" evidence="13">
    <location>
        <begin position="198"/>
        <end position="257"/>
    </location>
</feature>
<evidence type="ECO:0000256" key="10">
    <source>
        <dbReference type="PROSITE-ProRule" id="PRU00192"/>
    </source>
</evidence>
<dbReference type="PANTHER" id="PTHR15706">
    <property type="entry name" value="SH3 MULTIPLE DOMAIN"/>
    <property type="match status" value="1"/>
</dbReference>
<evidence type="ECO:0000313" key="14">
    <source>
        <dbReference type="EMBL" id="CDQ86356.1"/>
    </source>
</evidence>
<evidence type="ECO:0000256" key="8">
    <source>
        <dbReference type="ARBA" id="ARBA00022949"/>
    </source>
</evidence>
<feature type="domain" description="SH3" evidence="13">
    <location>
        <begin position="16"/>
        <end position="75"/>
    </location>
</feature>
<keyword evidence="5" id="KW-0963">Cytoplasm</keyword>
<dbReference type="Proteomes" id="UP000193380">
    <property type="component" value="Unassembled WGS sequence"/>
</dbReference>
<evidence type="ECO:0000256" key="11">
    <source>
        <dbReference type="SAM" id="MobiDB-lite"/>
    </source>
</evidence>
<dbReference type="STRING" id="8022.A0A060Y3R0"/>
<dbReference type="Pfam" id="PF00018">
    <property type="entry name" value="SH3_1"/>
    <property type="match status" value="2"/>
</dbReference>
<feature type="domain" description="SH3" evidence="13">
    <location>
        <begin position="659"/>
        <end position="720"/>
    </location>
</feature>
<name>A0A060Y3R0_ONCMY</name>
<evidence type="ECO:0000256" key="3">
    <source>
        <dbReference type="ARBA" id="ARBA00009628"/>
    </source>
</evidence>
<evidence type="ECO:0000256" key="9">
    <source>
        <dbReference type="ARBA" id="ARBA00023273"/>
    </source>
</evidence>
<keyword evidence="7" id="KW-0677">Repeat</keyword>
<dbReference type="GO" id="GO:0005737">
    <property type="term" value="C:cytoplasm"/>
    <property type="evidence" value="ECO:0007669"/>
    <property type="project" value="UniProtKB-SubCell"/>
</dbReference>
<dbReference type="EMBL" id="FR907250">
    <property type="protein sequence ID" value="CDQ86356.1"/>
    <property type="molecule type" value="Genomic_DNA"/>
</dbReference>
<evidence type="ECO:0000256" key="5">
    <source>
        <dbReference type="ARBA" id="ARBA00022490"/>
    </source>
</evidence>
<dbReference type="FunFam" id="2.30.30.40:FF:000020">
    <property type="entry name" value="SH3 and PX domain-containing protein 2A"/>
    <property type="match status" value="1"/>
</dbReference>
<evidence type="ECO:0000256" key="12">
    <source>
        <dbReference type="SAM" id="SignalP"/>
    </source>
</evidence>
<keyword evidence="12" id="KW-0732">Signal</keyword>
<dbReference type="PROSITE" id="PS50002">
    <property type="entry name" value="SH3"/>
    <property type="match status" value="3"/>
</dbReference>
<dbReference type="Pfam" id="PF07653">
    <property type="entry name" value="SH3_2"/>
    <property type="match status" value="1"/>
</dbReference>
<evidence type="ECO:0000256" key="1">
    <source>
        <dbReference type="ARBA" id="ARBA00004188"/>
    </source>
</evidence>
<feature type="compositionally biased region" description="Polar residues" evidence="11">
    <location>
        <begin position="513"/>
        <end position="524"/>
    </location>
</feature>
<dbReference type="InterPro" id="IPR035454">
    <property type="entry name" value="SH3PXD2A_SH3_5"/>
</dbReference>
<evidence type="ECO:0000313" key="15">
    <source>
        <dbReference type="Proteomes" id="UP000193380"/>
    </source>
</evidence>
<dbReference type="Gene3D" id="2.30.30.40">
    <property type="entry name" value="SH3 Domains"/>
    <property type="match status" value="3"/>
</dbReference>
<dbReference type="InterPro" id="IPR036028">
    <property type="entry name" value="SH3-like_dom_sf"/>
</dbReference>
<comment type="similarity">
    <text evidence="3">Belongs to the SH3PXD2 family.</text>
</comment>
<feature type="region of interest" description="Disordered" evidence="11">
    <location>
        <begin position="257"/>
        <end position="535"/>
    </location>
</feature>
<feature type="region of interest" description="Disordered" evidence="11">
    <location>
        <begin position="104"/>
        <end position="197"/>
    </location>
</feature>
<dbReference type="FunFam" id="2.30.30.40:FF:000031">
    <property type="entry name" value="SH3 and PX domain-containing protein 2A"/>
    <property type="match status" value="1"/>
</dbReference>
<dbReference type="GO" id="GO:0002102">
    <property type="term" value="C:podosome"/>
    <property type="evidence" value="ECO:0007669"/>
    <property type="project" value="UniProtKB-SubCell"/>
</dbReference>
<evidence type="ECO:0000256" key="6">
    <source>
        <dbReference type="ARBA" id="ARBA00022553"/>
    </source>
</evidence>
<dbReference type="PANTHER" id="PTHR15706:SF2">
    <property type="entry name" value="SH3 AND PX DOMAIN-CONTAINING PROTEIN 2A"/>
    <property type="match status" value="1"/>
</dbReference>
<dbReference type="CDD" id="cd12077">
    <property type="entry name" value="SH3_Tks5_2"/>
    <property type="match status" value="1"/>
</dbReference>
<proteinExistence type="inferred from homology"/>
<feature type="compositionally biased region" description="Polar residues" evidence="11">
    <location>
        <begin position="372"/>
        <end position="391"/>
    </location>
</feature>
<evidence type="ECO:0000256" key="2">
    <source>
        <dbReference type="ARBA" id="ARBA00004496"/>
    </source>
</evidence>
<dbReference type="InterPro" id="IPR035449">
    <property type="entry name" value="SH3PXD2A_SH3_3"/>
</dbReference>
<protein>
    <recommendedName>
        <fullName evidence="13">SH3 domain-containing protein</fullName>
    </recommendedName>
</protein>
<evidence type="ECO:0000256" key="7">
    <source>
        <dbReference type="ARBA" id="ARBA00022737"/>
    </source>
</evidence>
<keyword evidence="9" id="KW-0966">Cell projection</keyword>
<dbReference type="CDD" id="cd12079">
    <property type="entry name" value="SH3_Tks5_3"/>
    <property type="match status" value="1"/>
</dbReference>
<keyword evidence="8" id="KW-0965">Cell junction</keyword>
<keyword evidence="4 10" id="KW-0728">SH3 domain</keyword>
<dbReference type="SMART" id="SM00326">
    <property type="entry name" value="SH3"/>
    <property type="match status" value="3"/>
</dbReference>
<dbReference type="FunFam" id="2.30.30.40:FF:000042">
    <property type="entry name" value="SH3 and PX domain-containing protein 2A"/>
    <property type="match status" value="1"/>
</dbReference>
<dbReference type="InterPro" id="IPR001452">
    <property type="entry name" value="SH3_domain"/>
</dbReference>
<organism evidence="14 15">
    <name type="scientific">Oncorhynchus mykiss</name>
    <name type="common">Rainbow trout</name>
    <name type="synonym">Salmo gairdneri</name>
    <dbReference type="NCBI Taxonomy" id="8022"/>
    <lineage>
        <taxon>Eukaryota</taxon>
        <taxon>Metazoa</taxon>
        <taxon>Chordata</taxon>
        <taxon>Craniata</taxon>
        <taxon>Vertebrata</taxon>
        <taxon>Euteleostomi</taxon>
        <taxon>Actinopterygii</taxon>
        <taxon>Neopterygii</taxon>
        <taxon>Teleostei</taxon>
        <taxon>Protacanthopterygii</taxon>
        <taxon>Salmoniformes</taxon>
        <taxon>Salmonidae</taxon>
        <taxon>Salmoninae</taxon>
        <taxon>Oncorhynchus</taxon>
    </lineage>
</organism>
<evidence type="ECO:0000256" key="4">
    <source>
        <dbReference type="ARBA" id="ARBA00022443"/>
    </source>
</evidence>
<feature type="chain" id="PRO_5001591650" description="SH3 domain-containing protein" evidence="12">
    <location>
        <begin position="18"/>
        <end position="720"/>
    </location>
</feature>
<feature type="compositionally biased region" description="Basic and acidic residues" evidence="11">
    <location>
        <begin position="320"/>
        <end position="331"/>
    </location>
</feature>
<feature type="compositionally biased region" description="Basic and acidic residues" evidence="11">
    <location>
        <begin position="346"/>
        <end position="364"/>
    </location>
</feature>